<feature type="compositionally biased region" description="Polar residues" evidence="1">
    <location>
        <begin position="39"/>
        <end position="50"/>
    </location>
</feature>
<dbReference type="Gene3D" id="3.60.10.10">
    <property type="entry name" value="Endonuclease/exonuclease/phosphatase"/>
    <property type="match status" value="1"/>
</dbReference>
<dbReference type="SUPFAM" id="SSF56219">
    <property type="entry name" value="DNase I-like"/>
    <property type="match status" value="1"/>
</dbReference>
<reference evidence="2" key="1">
    <citation type="submission" date="2023-08" db="EMBL/GenBank/DDBJ databases">
        <authorList>
            <person name="Alioto T."/>
            <person name="Alioto T."/>
            <person name="Gomez Garrido J."/>
        </authorList>
    </citation>
    <scope>NUCLEOTIDE SEQUENCE</scope>
</reference>
<dbReference type="Gene3D" id="3.40.50.12690">
    <property type="match status" value="1"/>
</dbReference>
<accession>A0AAV1HLJ4</accession>
<dbReference type="InterPro" id="IPR036691">
    <property type="entry name" value="Endo/exonu/phosph_ase_sf"/>
</dbReference>
<dbReference type="PANTHER" id="PTHR46670">
    <property type="entry name" value="ENDO/EXONUCLEASE/PHOSPHATASE DOMAIN-CONTAINING PROTEIN"/>
    <property type="match status" value="1"/>
</dbReference>
<proteinExistence type="predicted"/>
<organism evidence="2 3">
    <name type="scientific">Xyrichtys novacula</name>
    <name type="common">Pearly razorfish</name>
    <name type="synonym">Hemipteronotus novacula</name>
    <dbReference type="NCBI Taxonomy" id="13765"/>
    <lineage>
        <taxon>Eukaryota</taxon>
        <taxon>Metazoa</taxon>
        <taxon>Chordata</taxon>
        <taxon>Craniata</taxon>
        <taxon>Vertebrata</taxon>
        <taxon>Euteleostomi</taxon>
        <taxon>Actinopterygii</taxon>
        <taxon>Neopterygii</taxon>
        <taxon>Teleostei</taxon>
        <taxon>Neoteleostei</taxon>
        <taxon>Acanthomorphata</taxon>
        <taxon>Eupercaria</taxon>
        <taxon>Labriformes</taxon>
        <taxon>Labridae</taxon>
        <taxon>Xyrichtys</taxon>
    </lineage>
</organism>
<evidence type="ECO:0000256" key="1">
    <source>
        <dbReference type="SAM" id="MobiDB-lite"/>
    </source>
</evidence>
<keyword evidence="3" id="KW-1185">Reference proteome</keyword>
<evidence type="ECO:0000313" key="3">
    <source>
        <dbReference type="Proteomes" id="UP001178508"/>
    </source>
</evidence>
<protein>
    <recommendedName>
        <fullName evidence="4">Endonuclease/exonuclease/phosphatase domain-containing protein</fullName>
    </recommendedName>
</protein>
<dbReference type="EMBL" id="OY660886">
    <property type="protein sequence ID" value="CAJ1086698.1"/>
    <property type="molecule type" value="Genomic_DNA"/>
</dbReference>
<sequence length="565" mass="62578">MGDSIIKGICFFYAITLPFPGATLADITDKMPSLLRTLPPQSTASSSMSRTPADCPPAQGALHPTPNAEPLGSDLLLRSQNPLHQQLSPLSLHSTTTSQPQRPSRLPTELSPSSPFHHETHYSPLAGSIPTIICCRRPHQPTSRVCNPTTFSLPPAPSFEHIALKLPGPSPLIITVLYRPPKPNPSFLQDFSDFLLQLSTISPSILRLSDLNLHLDDPTSRPAQDFLDILNHCNFTQHINFPTHKHGHILDPVCSTNITISDISSYNLHISDHLAITLDIHIHQPSPTTPRTITFRKLTPLSPEQFALQLVNSIPTSPSPPSANTGDLIKLYNSTLLSCLDNIAPIHQRTVSYRRPAPLYTPKLREMKRTKRQLERLHKKTGLTVHLHALTEYIHKYNNTLNTAQTSHYSNIIHAGSSNPRSLFSTVNCLLEPQDHISSSFTTSKCNTFLKYSKIKSTPSTTPLAPCSISSTTLATVTSCLNKIKTWMHHNFLKLNRDKSDLIIIGPKTLTKTTSDISIHVDQSCHITPSSLVRNLGIHLDPNLTFDHHISQLARSAFLHLQNIA</sequence>
<dbReference type="Proteomes" id="UP001178508">
    <property type="component" value="Chromosome 23"/>
</dbReference>
<feature type="compositionally biased region" description="Low complexity" evidence="1">
    <location>
        <begin position="89"/>
        <end position="101"/>
    </location>
</feature>
<dbReference type="PANTHER" id="PTHR46670:SF3">
    <property type="entry name" value="ENDONUCLEASE_EXONUCLEASE_PHOSPHATASE DOMAIN-CONTAINING PROTEIN"/>
    <property type="match status" value="1"/>
</dbReference>
<name>A0AAV1HLJ4_XYRNO</name>
<gene>
    <name evidence="2" type="ORF">XNOV1_A022732</name>
</gene>
<evidence type="ECO:0000313" key="2">
    <source>
        <dbReference type="EMBL" id="CAJ1086698.1"/>
    </source>
</evidence>
<feature type="region of interest" description="Disordered" evidence="1">
    <location>
        <begin position="36"/>
        <end position="74"/>
    </location>
</feature>
<feature type="region of interest" description="Disordered" evidence="1">
    <location>
        <begin position="89"/>
        <end position="121"/>
    </location>
</feature>
<dbReference type="AlphaFoldDB" id="A0AAV1HLJ4"/>
<evidence type="ECO:0008006" key="4">
    <source>
        <dbReference type="Google" id="ProtNLM"/>
    </source>
</evidence>